<comment type="caution">
    <text evidence="1">The sequence shown here is derived from an EMBL/GenBank/DDBJ whole genome shotgun (WGS) entry which is preliminary data.</text>
</comment>
<evidence type="ECO:0000313" key="2">
    <source>
        <dbReference type="Proteomes" id="UP000328092"/>
    </source>
</evidence>
<dbReference type="AlphaFoldDB" id="A0A508U269"/>
<accession>A0A508U269</accession>
<dbReference type="EMBL" id="CAADFC020000042">
    <property type="protein sequence ID" value="VIO80703.1"/>
    <property type="molecule type" value="Genomic_DNA"/>
</dbReference>
<keyword evidence="2" id="KW-1185">Reference proteome</keyword>
<gene>
    <name evidence="1" type="ORF">CI1B_85210</name>
</gene>
<name>A0A508U269_9BRAD</name>
<dbReference type="Proteomes" id="UP000328092">
    <property type="component" value="Unassembled WGS sequence"/>
</dbReference>
<organism evidence="1 2">
    <name type="scientific">Bradyrhizobium ivorense</name>
    <dbReference type="NCBI Taxonomy" id="2511166"/>
    <lineage>
        <taxon>Bacteria</taxon>
        <taxon>Pseudomonadati</taxon>
        <taxon>Pseudomonadota</taxon>
        <taxon>Alphaproteobacteria</taxon>
        <taxon>Hyphomicrobiales</taxon>
        <taxon>Nitrobacteraceae</taxon>
        <taxon>Bradyrhizobium</taxon>
    </lineage>
</organism>
<sequence length="93" mass="10055">MVHGDSIGAETCRRLLADWLTDMELISAGGMAVADRYIGYMKPYATSHRDFDADEAFRHQVLNVAQALGAAVKLACAGHLEDPGKGLKDPQPK</sequence>
<evidence type="ECO:0000313" key="1">
    <source>
        <dbReference type="EMBL" id="VIO80703.1"/>
    </source>
</evidence>
<proteinExistence type="predicted"/>
<protein>
    <submittedName>
        <fullName evidence="1">Uncharacterized protein</fullName>
    </submittedName>
</protein>
<reference evidence="1" key="1">
    <citation type="submission" date="2019-02" db="EMBL/GenBank/DDBJ databases">
        <authorList>
            <person name="Pothier F.J."/>
        </authorList>
    </citation>
    <scope>NUCLEOTIDE SEQUENCE</scope>
    <source>
        <strain evidence="1">CI-1B</strain>
    </source>
</reference>